<dbReference type="Proteomes" id="UP000310189">
    <property type="component" value="Unassembled WGS sequence"/>
</dbReference>
<name>A0A4T0FQ15_9BASI</name>
<evidence type="ECO:0000256" key="3">
    <source>
        <dbReference type="ARBA" id="ARBA00046343"/>
    </source>
</evidence>
<evidence type="ECO:0000256" key="4">
    <source>
        <dbReference type="PROSITE-ProRule" id="PRU00221"/>
    </source>
</evidence>
<dbReference type="PANTHER" id="PTHR22839:SF0">
    <property type="entry name" value="THO COMPLEX SUBUNIT 3"/>
    <property type="match status" value="1"/>
</dbReference>
<proteinExistence type="inferred from homology"/>
<dbReference type="InterPro" id="IPR015943">
    <property type="entry name" value="WD40/YVTN_repeat-like_dom_sf"/>
</dbReference>
<dbReference type="GO" id="GO:0000445">
    <property type="term" value="C:THO complex part of transcription export complex"/>
    <property type="evidence" value="ECO:0007669"/>
    <property type="project" value="TreeGrafter"/>
</dbReference>
<dbReference type="Gene3D" id="2.130.10.10">
    <property type="entry name" value="YVTN repeat-like/Quinoprotein amine dehydrogenase"/>
    <property type="match status" value="2"/>
</dbReference>
<dbReference type="PROSITE" id="PS50082">
    <property type="entry name" value="WD_REPEATS_2"/>
    <property type="match status" value="3"/>
</dbReference>
<dbReference type="SUPFAM" id="SSF50978">
    <property type="entry name" value="WD40 repeat-like"/>
    <property type="match status" value="1"/>
</dbReference>
<dbReference type="OrthoDB" id="340259at2759"/>
<dbReference type="InterPro" id="IPR036322">
    <property type="entry name" value="WD40_repeat_dom_sf"/>
</dbReference>
<accession>A0A4T0FQ15</accession>
<feature type="repeat" description="WD" evidence="4">
    <location>
        <begin position="76"/>
        <end position="118"/>
    </location>
</feature>
<dbReference type="AlphaFoldDB" id="A0A4T0FQ15"/>
<comment type="caution">
    <text evidence="5">The sequence shown here is derived from an EMBL/GenBank/DDBJ whole genome shotgun (WGS) entry which is preliminary data.</text>
</comment>
<dbReference type="SMART" id="SM00320">
    <property type="entry name" value="WD40"/>
    <property type="match status" value="7"/>
</dbReference>
<keyword evidence="2" id="KW-0677">Repeat</keyword>
<feature type="repeat" description="WD" evidence="4">
    <location>
        <begin position="203"/>
        <end position="244"/>
    </location>
</feature>
<comment type="similarity">
    <text evidence="3">Belongs to the THOC3 family.</text>
</comment>
<dbReference type="Pfam" id="PF00400">
    <property type="entry name" value="WD40"/>
    <property type="match status" value="3"/>
</dbReference>
<organism evidence="5 6">
    <name type="scientific">Wallemia hederae</name>
    <dbReference type="NCBI Taxonomy" id="1540922"/>
    <lineage>
        <taxon>Eukaryota</taxon>
        <taxon>Fungi</taxon>
        <taxon>Dikarya</taxon>
        <taxon>Basidiomycota</taxon>
        <taxon>Wallemiomycotina</taxon>
        <taxon>Wallemiomycetes</taxon>
        <taxon>Wallemiales</taxon>
        <taxon>Wallemiaceae</taxon>
        <taxon>Wallemia</taxon>
    </lineage>
</organism>
<sequence>MDVPYAQQFQSRNIHPPDFKTWGSAAARAHKDRVLSVGWSSDGRRLASVSADKSLRIWPDKALQSSRPDAKMATAMIGHSDKVMQLAWHPTDSNLLSTVSLDKTLRCWDIRARAPTHTLLLDTPAYNVAYHPDGTTVAAGAETIAFFDMTAATPMKTLEQKQKTGLINHDFKWSADGQLFTVCCDDGSFTAYRYPSFEQEFASTTHTSDLTKVEFTRDNRYMLTGGGDAVVNVWDLEEGACVNTINDIEGLVRSMSINFNSECVAIGTDDRNISIASIHTGHVLHSFNAGARTKAVAWHPTNALLAYASEDITRDEHLREPGLMNISSSVRVWGKGVGRGVSKGE</sequence>
<evidence type="ECO:0000313" key="5">
    <source>
        <dbReference type="EMBL" id="TIA90662.1"/>
    </source>
</evidence>
<dbReference type="InterPro" id="IPR001680">
    <property type="entry name" value="WD40_rpt"/>
</dbReference>
<dbReference type="InterPro" id="IPR019775">
    <property type="entry name" value="WD40_repeat_CS"/>
</dbReference>
<dbReference type="EMBL" id="SPNW01000017">
    <property type="protein sequence ID" value="TIA90662.1"/>
    <property type="molecule type" value="Genomic_DNA"/>
</dbReference>
<dbReference type="InterPro" id="IPR040132">
    <property type="entry name" value="Tex1/THOC3"/>
</dbReference>
<dbReference type="PROSITE" id="PS00678">
    <property type="entry name" value="WD_REPEATS_1"/>
    <property type="match status" value="1"/>
</dbReference>
<dbReference type="InterPro" id="IPR020472">
    <property type="entry name" value="WD40_PAC1"/>
</dbReference>
<dbReference type="PROSITE" id="PS50294">
    <property type="entry name" value="WD_REPEATS_REGION"/>
    <property type="match status" value="3"/>
</dbReference>
<protein>
    <submittedName>
        <fullName evidence="5">Uncharacterized protein</fullName>
    </submittedName>
</protein>
<keyword evidence="1 4" id="KW-0853">WD repeat</keyword>
<evidence type="ECO:0000256" key="1">
    <source>
        <dbReference type="ARBA" id="ARBA00022574"/>
    </source>
</evidence>
<dbReference type="GO" id="GO:0006406">
    <property type="term" value="P:mRNA export from nucleus"/>
    <property type="evidence" value="ECO:0007669"/>
    <property type="project" value="InterPro"/>
</dbReference>
<feature type="repeat" description="WD" evidence="4">
    <location>
        <begin position="27"/>
        <end position="58"/>
    </location>
</feature>
<dbReference type="PANTHER" id="PTHR22839">
    <property type="entry name" value="THO COMPLEX SUBUNIT 3 THO3"/>
    <property type="match status" value="1"/>
</dbReference>
<evidence type="ECO:0000313" key="6">
    <source>
        <dbReference type="Proteomes" id="UP000310189"/>
    </source>
</evidence>
<dbReference type="PRINTS" id="PR00320">
    <property type="entry name" value="GPROTEINBRPT"/>
</dbReference>
<reference evidence="5 6" key="1">
    <citation type="submission" date="2019-03" db="EMBL/GenBank/DDBJ databases">
        <title>Sequencing 23 genomes of Wallemia ichthyophaga.</title>
        <authorList>
            <person name="Gostincar C."/>
        </authorList>
    </citation>
    <scope>NUCLEOTIDE SEQUENCE [LARGE SCALE GENOMIC DNA]</scope>
    <source>
        <strain evidence="5 6">EXF-5753</strain>
    </source>
</reference>
<keyword evidence="6" id="KW-1185">Reference proteome</keyword>
<evidence type="ECO:0000256" key="2">
    <source>
        <dbReference type="ARBA" id="ARBA00022737"/>
    </source>
</evidence>
<gene>
    <name evidence="5" type="ORF">E3P99_01454</name>
</gene>